<keyword evidence="3" id="KW-1185">Reference proteome</keyword>
<dbReference type="AlphaFoldDB" id="A0A9N9JBJ6"/>
<dbReference type="Pfam" id="PF23274">
    <property type="entry name" value="DUF7077"/>
    <property type="match status" value="1"/>
</dbReference>
<evidence type="ECO:0000313" key="3">
    <source>
        <dbReference type="Proteomes" id="UP000789570"/>
    </source>
</evidence>
<reference evidence="2" key="1">
    <citation type="submission" date="2021-06" db="EMBL/GenBank/DDBJ databases">
        <authorList>
            <person name="Kallberg Y."/>
            <person name="Tangrot J."/>
            <person name="Rosling A."/>
        </authorList>
    </citation>
    <scope>NUCLEOTIDE SEQUENCE</scope>
    <source>
        <strain evidence="2">UK204</strain>
    </source>
</reference>
<dbReference type="InterPro" id="IPR055505">
    <property type="entry name" value="DUF7077"/>
</dbReference>
<sequence length="130" mass="14648">EKISEDIVSEQDLEVSEDGKIRIPPSQSNQLIEFQIPYDGNWGSVEHKVRISVEYKSKGKTKAFTSVDTVKVWLPISVNELNIFRDDCLFLKMDITLQGTVPVRILKTDLVPSKVYEVADNPSLSLPSLV</sequence>
<feature type="non-terminal residue" evidence="2">
    <location>
        <position position="130"/>
    </location>
</feature>
<dbReference type="Proteomes" id="UP000789570">
    <property type="component" value="Unassembled WGS sequence"/>
</dbReference>
<name>A0A9N9JBJ6_9GLOM</name>
<dbReference type="EMBL" id="CAJVPQ010027897">
    <property type="protein sequence ID" value="CAG8772007.1"/>
    <property type="molecule type" value="Genomic_DNA"/>
</dbReference>
<accession>A0A9N9JBJ6</accession>
<organism evidence="2 3">
    <name type="scientific">Funneliformis caledonium</name>
    <dbReference type="NCBI Taxonomy" id="1117310"/>
    <lineage>
        <taxon>Eukaryota</taxon>
        <taxon>Fungi</taxon>
        <taxon>Fungi incertae sedis</taxon>
        <taxon>Mucoromycota</taxon>
        <taxon>Glomeromycotina</taxon>
        <taxon>Glomeromycetes</taxon>
        <taxon>Glomerales</taxon>
        <taxon>Glomeraceae</taxon>
        <taxon>Funneliformis</taxon>
    </lineage>
</organism>
<protein>
    <submittedName>
        <fullName evidence="2">8822_t:CDS:1</fullName>
    </submittedName>
</protein>
<comment type="caution">
    <text evidence="2">The sequence shown here is derived from an EMBL/GenBank/DDBJ whole genome shotgun (WGS) entry which is preliminary data.</text>
</comment>
<evidence type="ECO:0000259" key="1">
    <source>
        <dbReference type="Pfam" id="PF23274"/>
    </source>
</evidence>
<gene>
    <name evidence="2" type="ORF">FCALED_LOCUS17592</name>
</gene>
<proteinExistence type="predicted"/>
<feature type="non-terminal residue" evidence="2">
    <location>
        <position position="1"/>
    </location>
</feature>
<evidence type="ECO:0000313" key="2">
    <source>
        <dbReference type="EMBL" id="CAG8772007.1"/>
    </source>
</evidence>
<dbReference type="OrthoDB" id="10256906at2759"/>
<feature type="domain" description="DUF7077" evidence="1">
    <location>
        <begin position="10"/>
        <end position="70"/>
    </location>
</feature>